<dbReference type="HAMAP" id="MF_00392">
    <property type="entry name" value="LpxB"/>
    <property type="match status" value="1"/>
</dbReference>
<dbReference type="Proteomes" id="UP001149719">
    <property type="component" value="Unassembled WGS sequence"/>
</dbReference>
<evidence type="ECO:0000256" key="2">
    <source>
        <dbReference type="ARBA" id="ARBA00007868"/>
    </source>
</evidence>
<comment type="pathway">
    <text evidence="11">Bacterial outer membrane biogenesis; LPS lipid A biosynthesis.</text>
</comment>
<protein>
    <recommendedName>
        <fullName evidence="4 11">Lipid-A-disaccharide synthase</fullName>
        <ecNumber evidence="3 11">2.4.1.182</ecNumber>
    </recommendedName>
</protein>
<dbReference type="SUPFAM" id="SSF53756">
    <property type="entry name" value="UDP-Glycosyltransferase/glycogen phosphorylase"/>
    <property type="match status" value="1"/>
</dbReference>
<evidence type="ECO:0000256" key="5">
    <source>
        <dbReference type="ARBA" id="ARBA00022516"/>
    </source>
</evidence>
<evidence type="ECO:0000313" key="13">
    <source>
        <dbReference type="Proteomes" id="UP001149719"/>
    </source>
</evidence>
<sequence>MSEKSSKPRYVIVAGEASGDILGANLIESLRKRCPDALFEGIGGPLMEAQGFQSLVPMDRLSVMGLVEVLGRLPELLKIRKHVYTNCLDNPPLAFIGIDSPDFTLPLERKLKDKGILAVHYVSPSVWAWRQKRIFKIKKSVDLMLALFPFEMPIYQQHGIPVVCVGHTLADDIPLMCDRAVARAQLNMGESNAPVFAILPGSRRGEVERLAPLFIASMSEILRQQSDVRFIIPAVNDDRREQITELLNAANVDAIVVNGQSRDVMIAADAILLASGTAALEGMLVKRPMVVAYRFTKLTYAIMSRMIKVPYVSLPNLLANKALVPELIQDKATPKNLASTLLRTWKAFEADQEIQQTYLDLHLMLRKQAGDTAAEAIVNLVEKTHMRKGN</sequence>
<proteinExistence type="inferred from homology"/>
<comment type="catalytic activity">
    <reaction evidence="10 11">
        <text>a lipid X + a UDP-2-N,3-O-bis[(3R)-3-hydroxyacyl]-alpha-D-glucosamine = a lipid A disaccharide + UDP + H(+)</text>
        <dbReference type="Rhea" id="RHEA:67828"/>
        <dbReference type="ChEBI" id="CHEBI:15378"/>
        <dbReference type="ChEBI" id="CHEBI:58223"/>
        <dbReference type="ChEBI" id="CHEBI:137748"/>
        <dbReference type="ChEBI" id="CHEBI:176338"/>
        <dbReference type="ChEBI" id="CHEBI:176343"/>
        <dbReference type="EC" id="2.4.1.182"/>
    </reaction>
</comment>
<comment type="caution">
    <text evidence="12">The sequence shown here is derived from an EMBL/GenBank/DDBJ whole genome shotgun (WGS) entry which is preliminary data.</text>
</comment>
<dbReference type="GO" id="GO:0008915">
    <property type="term" value="F:lipid-A-disaccharide synthase activity"/>
    <property type="evidence" value="ECO:0007669"/>
    <property type="project" value="UniProtKB-EC"/>
</dbReference>
<name>A0ABT4JVA5_9GAMM</name>
<evidence type="ECO:0000256" key="11">
    <source>
        <dbReference type="HAMAP-Rule" id="MF_00392"/>
    </source>
</evidence>
<evidence type="ECO:0000256" key="8">
    <source>
        <dbReference type="ARBA" id="ARBA00022679"/>
    </source>
</evidence>
<dbReference type="NCBIfam" id="TIGR00215">
    <property type="entry name" value="lpxB"/>
    <property type="match status" value="1"/>
</dbReference>
<keyword evidence="9 11" id="KW-0443">Lipid metabolism</keyword>
<dbReference type="RefSeq" id="WP_269124701.1">
    <property type="nucleotide sequence ID" value="NZ_JAPUBN010000013.1"/>
</dbReference>
<dbReference type="EMBL" id="JAPUBN010000013">
    <property type="protein sequence ID" value="MCZ2721713.1"/>
    <property type="molecule type" value="Genomic_DNA"/>
</dbReference>
<keyword evidence="8 11" id="KW-0808">Transferase</keyword>
<keyword evidence="6 11" id="KW-0441">Lipid A biosynthesis</keyword>
<keyword evidence="13" id="KW-1185">Reference proteome</keyword>
<comment type="function">
    <text evidence="1 11">Condensation of UDP-2,3-diacylglucosamine and 2,3-diacylglucosamine-1-phosphate to form lipid A disaccharide, a precursor of lipid A, a phosphorylated glycolipid that anchors the lipopolysaccharide to the outer membrane of the cell.</text>
</comment>
<dbReference type="Pfam" id="PF02684">
    <property type="entry name" value="LpxB"/>
    <property type="match status" value="1"/>
</dbReference>
<dbReference type="InterPro" id="IPR003835">
    <property type="entry name" value="Glyco_trans_19"/>
</dbReference>
<dbReference type="PANTHER" id="PTHR30372">
    <property type="entry name" value="LIPID-A-DISACCHARIDE SYNTHASE"/>
    <property type="match status" value="1"/>
</dbReference>
<accession>A0ABT4JVA5</accession>
<dbReference type="PANTHER" id="PTHR30372:SF4">
    <property type="entry name" value="LIPID-A-DISACCHARIDE SYNTHASE, MITOCHONDRIAL-RELATED"/>
    <property type="match status" value="1"/>
</dbReference>
<keyword evidence="7 11" id="KW-0328">Glycosyltransferase</keyword>
<evidence type="ECO:0000256" key="3">
    <source>
        <dbReference type="ARBA" id="ARBA00012687"/>
    </source>
</evidence>
<keyword evidence="5 11" id="KW-0444">Lipid biosynthesis</keyword>
<dbReference type="EC" id="2.4.1.182" evidence="3 11"/>
<evidence type="ECO:0000256" key="1">
    <source>
        <dbReference type="ARBA" id="ARBA00002056"/>
    </source>
</evidence>
<evidence type="ECO:0000313" key="12">
    <source>
        <dbReference type="EMBL" id="MCZ2721713.1"/>
    </source>
</evidence>
<evidence type="ECO:0000256" key="6">
    <source>
        <dbReference type="ARBA" id="ARBA00022556"/>
    </source>
</evidence>
<evidence type="ECO:0000256" key="7">
    <source>
        <dbReference type="ARBA" id="ARBA00022676"/>
    </source>
</evidence>
<organism evidence="12 13">
    <name type="scientific">Marinomonas phaeophyticola</name>
    <dbReference type="NCBI Taxonomy" id="3004091"/>
    <lineage>
        <taxon>Bacteria</taxon>
        <taxon>Pseudomonadati</taxon>
        <taxon>Pseudomonadota</taxon>
        <taxon>Gammaproteobacteria</taxon>
        <taxon>Oceanospirillales</taxon>
        <taxon>Oceanospirillaceae</taxon>
        <taxon>Marinomonas</taxon>
    </lineage>
</organism>
<evidence type="ECO:0000256" key="4">
    <source>
        <dbReference type="ARBA" id="ARBA00020902"/>
    </source>
</evidence>
<reference evidence="12" key="1">
    <citation type="submission" date="2022-12" db="EMBL/GenBank/DDBJ databases">
        <title>Marinomonas 15G1-11 sp. nov, isolated from marine algae.</title>
        <authorList>
            <person name="Butt M."/>
            <person name="Choi D.G."/>
            <person name="Kim J.M."/>
            <person name="Lee J.K."/>
            <person name="Baek J.H."/>
            <person name="Jeon C.O."/>
        </authorList>
    </citation>
    <scope>NUCLEOTIDE SEQUENCE</scope>
    <source>
        <strain evidence="12">15G1-11</strain>
    </source>
</reference>
<gene>
    <name evidence="11 12" type="primary">lpxB</name>
    <name evidence="12" type="ORF">O1D97_08610</name>
</gene>
<comment type="similarity">
    <text evidence="2 11">Belongs to the LpxB family.</text>
</comment>
<evidence type="ECO:0000256" key="10">
    <source>
        <dbReference type="ARBA" id="ARBA00048975"/>
    </source>
</evidence>
<evidence type="ECO:0000256" key="9">
    <source>
        <dbReference type="ARBA" id="ARBA00023098"/>
    </source>
</evidence>